<dbReference type="Gene3D" id="3.40.50.1220">
    <property type="entry name" value="TPP-binding domain"/>
    <property type="match status" value="1"/>
</dbReference>
<gene>
    <name evidence="12" type="ORF">CRHIZ90672A_00005641</name>
</gene>
<dbReference type="PROSITE" id="PS00187">
    <property type="entry name" value="TPP_ENZYMES"/>
    <property type="match status" value="1"/>
</dbReference>
<dbReference type="FunFam" id="3.40.50.1220:FF:000008">
    <property type="entry name" value="Acetolactate synthase"/>
    <property type="match status" value="1"/>
</dbReference>
<dbReference type="InterPro" id="IPR000399">
    <property type="entry name" value="TPP-bd_CS"/>
</dbReference>
<dbReference type="SUPFAM" id="SSF52518">
    <property type="entry name" value="Thiamin diphosphate-binding fold (THDP-binding)"/>
    <property type="match status" value="2"/>
</dbReference>
<evidence type="ECO:0000256" key="5">
    <source>
        <dbReference type="ARBA" id="ARBA00013145"/>
    </source>
</evidence>
<evidence type="ECO:0000256" key="8">
    <source>
        <dbReference type="RuleBase" id="RU362132"/>
    </source>
</evidence>
<evidence type="ECO:0000259" key="10">
    <source>
        <dbReference type="Pfam" id="PF02775"/>
    </source>
</evidence>
<comment type="pathway">
    <text evidence="2">Amino-acid biosynthesis; L-isoleucine biosynthesis; L-isoleucine from 2-oxobutanoate: step 1/4.</text>
</comment>
<protein>
    <recommendedName>
        <fullName evidence="5">acetolactate synthase</fullName>
        <ecNumber evidence="5">2.2.1.6</ecNumber>
    </recommendedName>
</protein>
<evidence type="ECO:0000313" key="13">
    <source>
        <dbReference type="Proteomes" id="UP000696573"/>
    </source>
</evidence>
<dbReference type="Pfam" id="PF02776">
    <property type="entry name" value="TPP_enzyme_N"/>
    <property type="match status" value="1"/>
</dbReference>
<dbReference type="AlphaFoldDB" id="A0A9N9W0X9"/>
<dbReference type="InterPro" id="IPR012000">
    <property type="entry name" value="Thiamin_PyroP_enz_cen_dom"/>
</dbReference>
<comment type="cofactor">
    <cofactor evidence="1">
        <name>thiamine diphosphate</name>
        <dbReference type="ChEBI" id="CHEBI:58937"/>
    </cofactor>
</comment>
<evidence type="ECO:0000259" key="11">
    <source>
        <dbReference type="Pfam" id="PF02776"/>
    </source>
</evidence>
<reference evidence="12" key="1">
    <citation type="submission" date="2021-10" db="EMBL/GenBank/DDBJ databases">
        <authorList>
            <person name="Piombo E."/>
        </authorList>
    </citation>
    <scope>NUCLEOTIDE SEQUENCE</scope>
</reference>
<feature type="domain" description="Thiamine pyrophosphate enzyme central" evidence="9">
    <location>
        <begin position="198"/>
        <end position="341"/>
    </location>
</feature>
<keyword evidence="13" id="KW-1185">Reference proteome</keyword>
<dbReference type="GO" id="GO:0030976">
    <property type="term" value="F:thiamine pyrophosphate binding"/>
    <property type="evidence" value="ECO:0007669"/>
    <property type="project" value="InterPro"/>
</dbReference>
<dbReference type="GO" id="GO:0009099">
    <property type="term" value="P:L-valine biosynthetic process"/>
    <property type="evidence" value="ECO:0007669"/>
    <property type="project" value="TreeGrafter"/>
</dbReference>
<dbReference type="GO" id="GO:0003984">
    <property type="term" value="F:acetolactate synthase activity"/>
    <property type="evidence" value="ECO:0007669"/>
    <property type="project" value="UniProtKB-EC"/>
</dbReference>
<comment type="similarity">
    <text evidence="4 8">Belongs to the TPP enzyme family.</text>
</comment>
<evidence type="ECO:0000259" key="9">
    <source>
        <dbReference type="Pfam" id="PF00205"/>
    </source>
</evidence>
<dbReference type="InterPro" id="IPR029061">
    <property type="entry name" value="THDP-binding"/>
</dbReference>
<dbReference type="FunFam" id="3.40.50.970:FF:000007">
    <property type="entry name" value="Acetolactate synthase"/>
    <property type="match status" value="1"/>
</dbReference>
<feature type="domain" description="Thiamine pyrophosphate enzyme TPP-binding" evidence="10">
    <location>
        <begin position="398"/>
        <end position="532"/>
    </location>
</feature>
<dbReference type="InterPro" id="IPR045229">
    <property type="entry name" value="TPP_enz"/>
</dbReference>
<evidence type="ECO:0000256" key="1">
    <source>
        <dbReference type="ARBA" id="ARBA00001964"/>
    </source>
</evidence>
<dbReference type="EC" id="2.2.1.6" evidence="5"/>
<dbReference type="InterPro" id="IPR012001">
    <property type="entry name" value="Thiamin_PyroP_enz_TPP-bd_dom"/>
</dbReference>
<proteinExistence type="inferred from homology"/>
<evidence type="ECO:0000313" key="12">
    <source>
        <dbReference type="EMBL" id="CAH0039404.1"/>
    </source>
</evidence>
<evidence type="ECO:0000256" key="2">
    <source>
        <dbReference type="ARBA" id="ARBA00004974"/>
    </source>
</evidence>
<dbReference type="OrthoDB" id="16262at2759"/>
<organism evidence="12 13">
    <name type="scientific">Clonostachys rhizophaga</name>
    <dbReference type="NCBI Taxonomy" id="160324"/>
    <lineage>
        <taxon>Eukaryota</taxon>
        <taxon>Fungi</taxon>
        <taxon>Dikarya</taxon>
        <taxon>Ascomycota</taxon>
        <taxon>Pezizomycotina</taxon>
        <taxon>Sordariomycetes</taxon>
        <taxon>Hypocreomycetidae</taxon>
        <taxon>Hypocreales</taxon>
        <taxon>Bionectriaceae</taxon>
        <taxon>Clonostachys</taxon>
    </lineage>
</organism>
<dbReference type="PANTHER" id="PTHR18968:SF13">
    <property type="entry name" value="ACETOLACTATE SYNTHASE CATALYTIC SUBUNIT, MITOCHONDRIAL"/>
    <property type="match status" value="1"/>
</dbReference>
<accession>A0A9N9W0X9</accession>
<dbReference type="Pfam" id="PF02775">
    <property type="entry name" value="TPP_enzyme_C"/>
    <property type="match status" value="1"/>
</dbReference>
<dbReference type="Pfam" id="PF00205">
    <property type="entry name" value="TPP_enzyme_M"/>
    <property type="match status" value="1"/>
</dbReference>
<dbReference type="SUPFAM" id="SSF52467">
    <property type="entry name" value="DHS-like NAD/FAD-binding domain"/>
    <property type="match status" value="1"/>
</dbReference>
<dbReference type="GO" id="GO:0005948">
    <property type="term" value="C:acetolactate synthase complex"/>
    <property type="evidence" value="ECO:0007669"/>
    <property type="project" value="TreeGrafter"/>
</dbReference>
<keyword evidence="7" id="KW-0028">Amino-acid biosynthesis</keyword>
<dbReference type="InterPro" id="IPR011766">
    <property type="entry name" value="TPP_enzyme_TPP-bd"/>
</dbReference>
<evidence type="ECO:0000256" key="4">
    <source>
        <dbReference type="ARBA" id="ARBA00007812"/>
    </source>
</evidence>
<comment type="pathway">
    <text evidence="3">Amino-acid biosynthesis; L-valine biosynthesis; L-valine from pyruvate: step 1/4.</text>
</comment>
<feature type="domain" description="Thiamine pyrophosphate enzyme N-terminal TPP-binding" evidence="11">
    <location>
        <begin position="42"/>
        <end position="156"/>
    </location>
</feature>
<comment type="caution">
    <text evidence="12">The sequence shown here is derived from an EMBL/GenBank/DDBJ whole genome shotgun (WGS) entry which is preliminary data.</text>
</comment>
<dbReference type="GO" id="GO:0000287">
    <property type="term" value="F:magnesium ion binding"/>
    <property type="evidence" value="ECO:0007669"/>
    <property type="project" value="InterPro"/>
</dbReference>
<evidence type="ECO:0000256" key="6">
    <source>
        <dbReference type="ARBA" id="ARBA00023052"/>
    </source>
</evidence>
<keyword evidence="6 8" id="KW-0786">Thiamine pyrophosphate</keyword>
<evidence type="ECO:0000256" key="7">
    <source>
        <dbReference type="ARBA" id="ARBA00023304"/>
    </source>
</evidence>
<dbReference type="InterPro" id="IPR029035">
    <property type="entry name" value="DHS-like_NAD/FAD-binding_dom"/>
</dbReference>
<dbReference type="GO" id="GO:0005739">
    <property type="term" value="C:mitochondrion"/>
    <property type="evidence" value="ECO:0007669"/>
    <property type="project" value="TreeGrafter"/>
</dbReference>
<keyword evidence="7" id="KW-0100">Branched-chain amino acid biosynthesis</keyword>
<name>A0A9N9W0X9_9HYPO</name>
<sequence length="578" mass="63241">MLNSIDTKGTVGLATSGARKTSWEIARAKRESEYDDSLIGLKGGQIFHEMMKRHGVKHIFGYPVGAILPVFDARYESSHFDFILPKHEQGAGHMAQGYARATGKPGVVLVTSGPGVTNMVTPMQDALSDCTPIVVFCGQVPTRVIGTDAFQESDAVGICGACSKWAVTVNEIDELPQRITVDVVGVADNQSKELERTLNRVARLVNQARKPVIYTGQGTILSENGPELLKELANKCSIPVTTSLQGLGAFDELDDKALHMLGLHGTAYANMAVQKADLILALGARFDDRVTMNVSKFAPAAFTAEKEGRGGIVHFEILPKNINKVVNATEAVEGDVSTNLRLLLPLLRAVDPLDESRKDWLSAIQEWKSTWPISDFDRTSRPGLIKPQVVVERLSHLVEKRRGDVFITTGGLGTMGFGLPAAIGAKVAHPSALVIDIDGDASFSMTLTELSTAAQFNVGVKILLLNNDEQGMVTQLQNAYYEDRYAHAHHENPDFVKVAESMHVEARRVSDPRELDESLTWLLKTRGPALLEEVTDRKVPVLPTVPSGRGLDEFTPYSQEKENQRRLLIRRRTQGLHG</sequence>
<dbReference type="PANTHER" id="PTHR18968">
    <property type="entry name" value="THIAMINE PYROPHOSPHATE ENZYMES"/>
    <property type="match status" value="1"/>
</dbReference>
<dbReference type="EMBL" id="CABFNQ020000762">
    <property type="protein sequence ID" value="CAH0039404.1"/>
    <property type="molecule type" value="Genomic_DNA"/>
</dbReference>
<evidence type="ECO:0000256" key="3">
    <source>
        <dbReference type="ARBA" id="ARBA00005025"/>
    </source>
</evidence>
<dbReference type="Gene3D" id="3.40.50.970">
    <property type="match status" value="2"/>
</dbReference>
<dbReference type="Proteomes" id="UP000696573">
    <property type="component" value="Unassembled WGS sequence"/>
</dbReference>
<dbReference type="GO" id="GO:0009097">
    <property type="term" value="P:isoleucine biosynthetic process"/>
    <property type="evidence" value="ECO:0007669"/>
    <property type="project" value="TreeGrafter"/>
</dbReference>
<dbReference type="GO" id="GO:0050660">
    <property type="term" value="F:flavin adenine dinucleotide binding"/>
    <property type="evidence" value="ECO:0007669"/>
    <property type="project" value="TreeGrafter"/>
</dbReference>
<dbReference type="CDD" id="cd07035">
    <property type="entry name" value="TPP_PYR_POX_like"/>
    <property type="match status" value="1"/>
</dbReference>